<accession>A0ABQ0C3F2</accession>
<protein>
    <submittedName>
        <fullName evidence="1">Uncharacterized protein</fullName>
    </submittedName>
</protein>
<reference evidence="1 2" key="1">
    <citation type="submission" date="2024-04" db="EMBL/GenBank/DDBJ databases">
        <title>Defined microbial consortia suppress multidrug-resistant proinflammatory Enterobacteriaceae via ecological control.</title>
        <authorList>
            <person name="Furuichi M."/>
            <person name="Kawaguchi T."/>
            <person name="Pust M."/>
            <person name="Yasuma K."/>
            <person name="Plichta D."/>
            <person name="Hasegawa N."/>
            <person name="Ohya T."/>
            <person name="Bhattarai S."/>
            <person name="Sasajima S."/>
            <person name="Aoto Y."/>
            <person name="Tuganbaev T."/>
            <person name="Yaginuma M."/>
            <person name="Ueda M."/>
            <person name="Okahashi N."/>
            <person name="Amafuji K."/>
            <person name="Kiridooshi Y."/>
            <person name="Sugita K."/>
            <person name="Strazar M."/>
            <person name="Skelly A."/>
            <person name="Suda W."/>
            <person name="Hattori M."/>
            <person name="Nakamoto N."/>
            <person name="Caballero S."/>
            <person name="Norman J."/>
            <person name="Olle B."/>
            <person name="Tanoue T."/>
            <person name="Arita M."/>
            <person name="Bucci V."/>
            <person name="Atarashi K."/>
            <person name="Xavier R."/>
            <person name="Honda K."/>
        </authorList>
    </citation>
    <scope>NUCLEOTIDE SEQUENCE [LARGE SCALE GENOMIC DNA]</scope>
    <source>
        <strain evidence="2">k34-0107-D12</strain>
    </source>
</reference>
<organism evidence="1 2">
    <name type="scientific">Blautia parvula</name>
    <dbReference type="NCBI Taxonomy" id="2877527"/>
    <lineage>
        <taxon>Bacteria</taxon>
        <taxon>Bacillati</taxon>
        <taxon>Bacillota</taxon>
        <taxon>Clostridia</taxon>
        <taxon>Lachnospirales</taxon>
        <taxon>Lachnospiraceae</taxon>
        <taxon>Blautia</taxon>
    </lineage>
</organism>
<name>A0ABQ0C3F2_9FIRM</name>
<gene>
    <name evidence="1" type="ORF">K340107D12_61290</name>
</gene>
<dbReference type="EMBL" id="BAABZQ010000001">
    <property type="protein sequence ID" value="GAA6503313.1"/>
    <property type="molecule type" value="Genomic_DNA"/>
</dbReference>
<dbReference type="Proteomes" id="UP001600941">
    <property type="component" value="Unassembled WGS sequence"/>
</dbReference>
<keyword evidence="2" id="KW-1185">Reference proteome</keyword>
<proteinExistence type="predicted"/>
<evidence type="ECO:0000313" key="1">
    <source>
        <dbReference type="EMBL" id="GAA6503313.1"/>
    </source>
</evidence>
<sequence length="62" mass="6825">MLFLYNIHNTALQTEKGSSVLSLQNFPDMYYYNAKTDPVKGDVSTIILITESATPTTALPVS</sequence>
<comment type="caution">
    <text evidence="1">The sequence shown here is derived from an EMBL/GenBank/DDBJ whole genome shotgun (WGS) entry which is preliminary data.</text>
</comment>
<evidence type="ECO:0000313" key="2">
    <source>
        <dbReference type="Proteomes" id="UP001600941"/>
    </source>
</evidence>